<dbReference type="EMBL" id="NMVO01000004">
    <property type="protein sequence ID" value="OYO16255.1"/>
    <property type="molecule type" value="Genomic_DNA"/>
</dbReference>
<sequence length="351" mass="37607">MLGPSARGGFAVRATGVAVARQDAVVRCPGRAAEGATMGTNDPIRDTDVASDWQATIAQAFDGLRARPLDGDDGPVTGRLTGRRFDDVGLYDLASSSQTVHRSPGSARRAGVHLLKLSLSLRGRAIVDQAETQVEIRPGEFAIYDTSRPYSLTAFGPWHTLVMTVPRALLPIPQREFDRLRSRPHDATRGAGALLTGYLRAGTQQPDPGTAAEGTRIRDAGLALLEGALAGAVTTATTDARTAIRALAVQQIRARLADPELSPASVAAACHLSARSLHRAFEGSGSTVAEEIRRSRLDAIRRDLENPVLRHTTIAGLAARWCVWNQAWLSRAFKREYGVSPSDYRAQHGAP</sequence>
<evidence type="ECO:0000259" key="4">
    <source>
        <dbReference type="PROSITE" id="PS01124"/>
    </source>
</evidence>
<keyword evidence="3" id="KW-0804">Transcription</keyword>
<feature type="domain" description="HTH araC/xylS-type" evidence="4">
    <location>
        <begin position="246"/>
        <end position="347"/>
    </location>
</feature>
<evidence type="ECO:0000256" key="1">
    <source>
        <dbReference type="ARBA" id="ARBA00023015"/>
    </source>
</evidence>
<gene>
    <name evidence="5" type="ORF">CGZ94_04735</name>
</gene>
<proteinExistence type="predicted"/>
<dbReference type="InterPro" id="IPR018060">
    <property type="entry name" value="HTH_AraC"/>
</dbReference>
<dbReference type="Gene3D" id="1.10.10.60">
    <property type="entry name" value="Homeodomain-like"/>
    <property type="match status" value="1"/>
</dbReference>
<reference evidence="5 6" key="1">
    <citation type="submission" date="2017-07" db="EMBL/GenBank/DDBJ databases">
        <title>Draft whole genome sequences of clinical Proprionibacteriaceae strains.</title>
        <authorList>
            <person name="Bernier A.-M."/>
            <person name="Bernard K."/>
            <person name="Domingo M.-C."/>
        </authorList>
    </citation>
    <scope>NUCLEOTIDE SEQUENCE [LARGE SCALE GENOMIC DNA]</scope>
    <source>
        <strain evidence="5 6">NML 030167</strain>
    </source>
</reference>
<dbReference type="Pfam" id="PF12833">
    <property type="entry name" value="HTH_18"/>
    <property type="match status" value="1"/>
</dbReference>
<dbReference type="PROSITE" id="PS01124">
    <property type="entry name" value="HTH_ARAC_FAMILY_2"/>
    <property type="match status" value="1"/>
</dbReference>
<evidence type="ECO:0000256" key="2">
    <source>
        <dbReference type="ARBA" id="ARBA00023125"/>
    </source>
</evidence>
<dbReference type="GO" id="GO:0043565">
    <property type="term" value="F:sequence-specific DNA binding"/>
    <property type="evidence" value="ECO:0007669"/>
    <property type="project" value="InterPro"/>
</dbReference>
<dbReference type="SUPFAM" id="SSF46689">
    <property type="entry name" value="Homeodomain-like"/>
    <property type="match status" value="1"/>
</dbReference>
<organism evidence="5 6">
    <name type="scientific">Enemella evansiae</name>
    <dbReference type="NCBI Taxonomy" id="2016499"/>
    <lineage>
        <taxon>Bacteria</taxon>
        <taxon>Bacillati</taxon>
        <taxon>Actinomycetota</taxon>
        <taxon>Actinomycetes</taxon>
        <taxon>Propionibacteriales</taxon>
        <taxon>Propionibacteriaceae</taxon>
        <taxon>Enemella</taxon>
    </lineage>
</organism>
<evidence type="ECO:0000313" key="5">
    <source>
        <dbReference type="EMBL" id="OYO16255.1"/>
    </source>
</evidence>
<dbReference type="Proteomes" id="UP000215896">
    <property type="component" value="Unassembled WGS sequence"/>
</dbReference>
<dbReference type="Pfam" id="PF14525">
    <property type="entry name" value="AraC_binding_2"/>
    <property type="match status" value="1"/>
</dbReference>
<dbReference type="GO" id="GO:0003700">
    <property type="term" value="F:DNA-binding transcription factor activity"/>
    <property type="evidence" value="ECO:0007669"/>
    <property type="project" value="InterPro"/>
</dbReference>
<dbReference type="InterPro" id="IPR050204">
    <property type="entry name" value="AraC_XylS_family_regulators"/>
</dbReference>
<evidence type="ECO:0000256" key="3">
    <source>
        <dbReference type="ARBA" id="ARBA00023163"/>
    </source>
</evidence>
<evidence type="ECO:0000313" key="6">
    <source>
        <dbReference type="Proteomes" id="UP000215896"/>
    </source>
</evidence>
<dbReference type="OrthoDB" id="9799345at2"/>
<keyword evidence="2" id="KW-0238">DNA-binding</keyword>
<dbReference type="InterPro" id="IPR009057">
    <property type="entry name" value="Homeodomain-like_sf"/>
</dbReference>
<keyword evidence="1" id="KW-0805">Transcription regulation</keyword>
<comment type="caution">
    <text evidence="5">The sequence shown here is derived from an EMBL/GenBank/DDBJ whole genome shotgun (WGS) entry which is preliminary data.</text>
</comment>
<dbReference type="SMART" id="SM00342">
    <property type="entry name" value="HTH_ARAC"/>
    <property type="match status" value="1"/>
</dbReference>
<accession>A0A255GKA7</accession>
<dbReference type="PANTHER" id="PTHR46796:SF6">
    <property type="entry name" value="ARAC SUBFAMILY"/>
    <property type="match status" value="1"/>
</dbReference>
<name>A0A255GKA7_9ACTN</name>
<dbReference type="InterPro" id="IPR035418">
    <property type="entry name" value="AraC-bd_2"/>
</dbReference>
<keyword evidence="6" id="KW-1185">Reference proteome</keyword>
<dbReference type="PANTHER" id="PTHR46796">
    <property type="entry name" value="HTH-TYPE TRANSCRIPTIONAL ACTIVATOR RHAS-RELATED"/>
    <property type="match status" value="1"/>
</dbReference>
<protein>
    <recommendedName>
        <fullName evidence="4">HTH araC/xylS-type domain-containing protein</fullName>
    </recommendedName>
</protein>
<dbReference type="AlphaFoldDB" id="A0A255GKA7"/>